<evidence type="ECO:0000313" key="1">
    <source>
        <dbReference type="EMBL" id="EHK44713.1"/>
    </source>
</evidence>
<keyword evidence="2" id="KW-1185">Reference proteome</keyword>
<accession>G9NXA2</accession>
<evidence type="ECO:0000313" key="2">
    <source>
        <dbReference type="Proteomes" id="UP000005426"/>
    </source>
</evidence>
<dbReference type="Proteomes" id="UP000005426">
    <property type="component" value="Unassembled WGS sequence"/>
</dbReference>
<name>G9NXA2_HYPAI</name>
<comment type="caution">
    <text evidence="1">The sequence shown here is derived from an EMBL/GenBank/DDBJ whole genome shotgun (WGS) entry which is preliminary data.</text>
</comment>
<reference evidence="1 2" key="1">
    <citation type="journal article" date="2011" name="Genome Biol.">
        <title>Comparative genome sequence analysis underscores mycoparasitism as the ancestral life style of Trichoderma.</title>
        <authorList>
            <person name="Kubicek C.P."/>
            <person name="Herrera-Estrella A."/>
            <person name="Seidl-Seiboth V."/>
            <person name="Martinez D.A."/>
            <person name="Druzhinina I.S."/>
            <person name="Thon M."/>
            <person name="Zeilinger S."/>
            <person name="Casas-Flores S."/>
            <person name="Horwitz B.A."/>
            <person name="Mukherjee P.K."/>
            <person name="Mukherjee M."/>
            <person name="Kredics L."/>
            <person name="Alcaraz L.D."/>
            <person name="Aerts A."/>
            <person name="Antal Z."/>
            <person name="Atanasova L."/>
            <person name="Cervantes-Badillo M.G."/>
            <person name="Challacombe J."/>
            <person name="Chertkov O."/>
            <person name="McCluskey K."/>
            <person name="Coulpier F."/>
            <person name="Deshpande N."/>
            <person name="von Doehren H."/>
            <person name="Ebbole D.J."/>
            <person name="Esquivel-Naranjo E.U."/>
            <person name="Fekete E."/>
            <person name="Flipphi M."/>
            <person name="Glaser F."/>
            <person name="Gomez-Rodriguez E.Y."/>
            <person name="Gruber S."/>
            <person name="Han C."/>
            <person name="Henrissat B."/>
            <person name="Hermosa R."/>
            <person name="Hernandez-Onate M."/>
            <person name="Karaffa L."/>
            <person name="Kosti I."/>
            <person name="Le Crom S."/>
            <person name="Lindquist E."/>
            <person name="Lucas S."/>
            <person name="Luebeck M."/>
            <person name="Luebeck P.S."/>
            <person name="Margeot A."/>
            <person name="Metz B."/>
            <person name="Misra M."/>
            <person name="Nevalainen H."/>
            <person name="Omann M."/>
            <person name="Packer N."/>
            <person name="Perrone G."/>
            <person name="Uresti-Rivera E.E."/>
            <person name="Salamov A."/>
            <person name="Schmoll M."/>
            <person name="Seiboth B."/>
            <person name="Shapiro H."/>
            <person name="Sukno S."/>
            <person name="Tamayo-Ramos J.A."/>
            <person name="Tisch D."/>
            <person name="Wiest A."/>
            <person name="Wilkinson H.H."/>
            <person name="Zhang M."/>
            <person name="Coutinho P.M."/>
            <person name="Kenerley C.M."/>
            <person name="Monte E."/>
            <person name="Baker S.E."/>
            <person name="Grigoriev I.V."/>
        </authorList>
    </citation>
    <scope>NUCLEOTIDE SEQUENCE [LARGE SCALE GENOMIC DNA]</scope>
    <source>
        <strain evidence="2">ATCC 20476 / IMI 206040</strain>
    </source>
</reference>
<organism evidence="1 2">
    <name type="scientific">Hypocrea atroviridis (strain ATCC 20476 / IMI 206040)</name>
    <name type="common">Trichoderma atroviride</name>
    <dbReference type="NCBI Taxonomy" id="452589"/>
    <lineage>
        <taxon>Eukaryota</taxon>
        <taxon>Fungi</taxon>
        <taxon>Dikarya</taxon>
        <taxon>Ascomycota</taxon>
        <taxon>Pezizomycotina</taxon>
        <taxon>Sordariomycetes</taxon>
        <taxon>Hypocreomycetidae</taxon>
        <taxon>Hypocreales</taxon>
        <taxon>Hypocreaceae</taxon>
        <taxon>Trichoderma</taxon>
    </lineage>
</organism>
<dbReference type="EMBL" id="ABDG02000024">
    <property type="protein sequence ID" value="EHK44713.1"/>
    <property type="molecule type" value="Genomic_DNA"/>
</dbReference>
<dbReference type="HOGENOM" id="CLU_2073479_0_0_1"/>
<protein>
    <submittedName>
        <fullName evidence="1">Uncharacterized protein</fullName>
    </submittedName>
</protein>
<proteinExistence type="predicted"/>
<gene>
    <name evidence="1" type="ORF">TRIATDRAFT_88358</name>
</gene>
<sequence length="118" mass="13848">MSTEASTGLESTVLLLQGLKMEKLQGQDDWEAWYQALAIYAEMFELRNVIENGQHYRERCFQSLKKRFARQTVQRRTRVKAKYPNASDEMLIAATLAYHKSEKEKDNIQMKDTEIKDL</sequence>
<dbReference type="AlphaFoldDB" id="G9NXA2"/>